<name>A0A926VH56_9CYAN</name>
<evidence type="ECO:0000313" key="1">
    <source>
        <dbReference type="EMBL" id="MBD2183811.1"/>
    </source>
</evidence>
<dbReference type="RefSeq" id="WP_190468933.1">
    <property type="nucleotide sequence ID" value="NZ_JACJPW010000065.1"/>
</dbReference>
<dbReference type="Proteomes" id="UP000641646">
    <property type="component" value="Unassembled WGS sequence"/>
</dbReference>
<comment type="caution">
    <text evidence="1">The sequence shown here is derived from an EMBL/GenBank/DDBJ whole genome shotgun (WGS) entry which is preliminary data.</text>
</comment>
<evidence type="ECO:0000313" key="2">
    <source>
        <dbReference type="Proteomes" id="UP000641646"/>
    </source>
</evidence>
<organism evidence="1 2">
    <name type="scientific">Aerosakkonema funiforme FACHB-1375</name>
    <dbReference type="NCBI Taxonomy" id="2949571"/>
    <lineage>
        <taxon>Bacteria</taxon>
        <taxon>Bacillati</taxon>
        <taxon>Cyanobacteriota</taxon>
        <taxon>Cyanophyceae</taxon>
        <taxon>Oscillatoriophycideae</taxon>
        <taxon>Aerosakkonematales</taxon>
        <taxon>Aerosakkonemataceae</taxon>
        <taxon>Aerosakkonema</taxon>
    </lineage>
</organism>
<proteinExistence type="predicted"/>
<reference evidence="1" key="1">
    <citation type="journal article" date="2015" name="ISME J.">
        <title>Draft Genome Sequence of Streptomyces incarnatus NRRL8089, which Produces the Nucleoside Antibiotic Sinefungin.</title>
        <authorList>
            <person name="Oshima K."/>
            <person name="Hattori M."/>
            <person name="Shimizu H."/>
            <person name="Fukuda K."/>
            <person name="Nemoto M."/>
            <person name="Inagaki K."/>
            <person name="Tamura T."/>
        </authorList>
    </citation>
    <scope>NUCLEOTIDE SEQUENCE</scope>
    <source>
        <strain evidence="1">FACHB-1375</strain>
    </source>
</reference>
<dbReference type="EMBL" id="JACJPW010000065">
    <property type="protein sequence ID" value="MBD2183811.1"/>
    <property type="molecule type" value="Genomic_DNA"/>
</dbReference>
<gene>
    <name evidence="1" type="ORF">H6G03_22550</name>
</gene>
<reference evidence="1" key="2">
    <citation type="submission" date="2020-08" db="EMBL/GenBank/DDBJ databases">
        <authorList>
            <person name="Chen M."/>
            <person name="Teng W."/>
            <person name="Zhao L."/>
            <person name="Hu C."/>
            <person name="Zhou Y."/>
            <person name="Han B."/>
            <person name="Song L."/>
            <person name="Shu W."/>
        </authorList>
    </citation>
    <scope>NUCLEOTIDE SEQUENCE</scope>
    <source>
        <strain evidence="1">FACHB-1375</strain>
    </source>
</reference>
<accession>A0A926VH56</accession>
<keyword evidence="2" id="KW-1185">Reference proteome</keyword>
<sequence>MSFDEQNLEAFIELLKDKRSRLFTPQDIASLTKLINSVPDDIEKLSVAIASWYEKRPKILDAQLDILNNKLSNNTSFNRVSDSNVTDVNSSEYQLNKQVLQKAIEQISVSLTSRTSTPRIKDGKFNSKF</sequence>
<dbReference type="AlphaFoldDB" id="A0A926VH56"/>
<protein>
    <submittedName>
        <fullName evidence="1">Uncharacterized protein</fullName>
    </submittedName>
</protein>